<dbReference type="EMBL" id="JWZT01001097">
    <property type="protein sequence ID" value="KII72805.1"/>
    <property type="molecule type" value="Genomic_DNA"/>
</dbReference>
<keyword evidence="2" id="KW-1185">Reference proteome</keyword>
<gene>
    <name evidence="1" type="ORF">RF11_11154</name>
</gene>
<dbReference type="AlphaFoldDB" id="A0A0C2N8Y7"/>
<comment type="caution">
    <text evidence="1">The sequence shown here is derived from an EMBL/GenBank/DDBJ whole genome shotgun (WGS) entry which is preliminary data.</text>
</comment>
<evidence type="ECO:0000313" key="2">
    <source>
        <dbReference type="Proteomes" id="UP000031668"/>
    </source>
</evidence>
<sequence>MFIQKEEEEIARLLFIILNMLNHQIGIEGIKINITNIYKITQWIYDDNYVHNRSFLVTLHLPKIWSAVLNRPKNTFKIDKISKLKVFAALFAIDICCKLKKVLRGSGNFELTKNKKKKLYIIYFALVAFPLIEELEDALFYEILTELHMSFQRYFEVYSIEDIPIESQFIILQYYIKSSATLKIDRSSHDSDVIFGLLRWISEFPSLKRHSFNESYTSIHSTMIQGFIEELIFALSDELYIQKLKTEKKLLMYENVKKNYLTMFPDDFIDEVFSRCRWDILDKPSYRISENSMNDQYKTHNRVFRSIIASFNDFKYLNTNQADSYLRLFNLNTIESTPFANSKNTTCIYEKYLSNTTIQSSRPTFAGL</sequence>
<evidence type="ECO:0000313" key="1">
    <source>
        <dbReference type="EMBL" id="KII72805.1"/>
    </source>
</evidence>
<accession>A0A0C2N8Y7</accession>
<organism evidence="1 2">
    <name type="scientific">Thelohanellus kitauei</name>
    <name type="common">Myxosporean</name>
    <dbReference type="NCBI Taxonomy" id="669202"/>
    <lineage>
        <taxon>Eukaryota</taxon>
        <taxon>Metazoa</taxon>
        <taxon>Cnidaria</taxon>
        <taxon>Myxozoa</taxon>
        <taxon>Myxosporea</taxon>
        <taxon>Bivalvulida</taxon>
        <taxon>Platysporina</taxon>
        <taxon>Myxobolidae</taxon>
        <taxon>Thelohanellus</taxon>
    </lineage>
</organism>
<name>A0A0C2N8Y7_THEKT</name>
<protein>
    <submittedName>
        <fullName evidence="1">Uncharacterized protein</fullName>
    </submittedName>
</protein>
<dbReference type="Proteomes" id="UP000031668">
    <property type="component" value="Unassembled WGS sequence"/>
</dbReference>
<proteinExistence type="predicted"/>
<reference evidence="1 2" key="1">
    <citation type="journal article" date="2014" name="Genome Biol. Evol.">
        <title>The genome of the myxosporean Thelohanellus kitauei shows adaptations to nutrient acquisition within its fish host.</title>
        <authorList>
            <person name="Yang Y."/>
            <person name="Xiong J."/>
            <person name="Zhou Z."/>
            <person name="Huo F."/>
            <person name="Miao W."/>
            <person name="Ran C."/>
            <person name="Liu Y."/>
            <person name="Zhang J."/>
            <person name="Feng J."/>
            <person name="Wang M."/>
            <person name="Wang M."/>
            <person name="Wang L."/>
            <person name="Yao B."/>
        </authorList>
    </citation>
    <scope>NUCLEOTIDE SEQUENCE [LARGE SCALE GENOMIC DNA]</scope>
    <source>
        <strain evidence="1">Wuqing</strain>
    </source>
</reference>